<name>A0ABV1LEU9_9BURK</name>
<dbReference type="Gene3D" id="2.40.128.20">
    <property type="match status" value="1"/>
</dbReference>
<dbReference type="Pfam" id="PF22036">
    <property type="entry name" value="MoaF_like"/>
    <property type="match status" value="1"/>
</dbReference>
<evidence type="ECO:0000313" key="2">
    <source>
        <dbReference type="EMBL" id="MEQ5837884.1"/>
    </source>
</evidence>
<dbReference type="Proteomes" id="UP001469089">
    <property type="component" value="Unassembled WGS sequence"/>
</dbReference>
<sequence length="110" mass="12407">MNTFVPIFPHSGKTFLVSYGDDLGAINAYSADGKILRYEIVKGPYKGATAEVEFEWTALGEDAYLISWQEADKSTVVHHDDFARGQSKVFFTTSQLVFYRLQGRLEKYVG</sequence>
<feature type="domain" description="MoaF-like" evidence="1">
    <location>
        <begin position="12"/>
        <end position="105"/>
    </location>
</feature>
<dbReference type="InterPro" id="IPR053892">
    <property type="entry name" value="MoaF-like"/>
</dbReference>
<proteinExistence type="predicted"/>
<accession>A0ABV1LEU9</accession>
<reference evidence="2 3" key="1">
    <citation type="journal article" date="2024" name="Chem. Sci.">
        <title>Discovery of a lagriamide polyketide by integrated genome mining, isotopic labeling, and untargeted metabolomics.</title>
        <authorList>
            <person name="Fergusson C.H."/>
            <person name="Saulog J."/>
            <person name="Paulo B.S."/>
            <person name="Wilson D.M."/>
            <person name="Liu D.Y."/>
            <person name="Morehouse N.J."/>
            <person name="Waterworth S."/>
            <person name="Barkei J."/>
            <person name="Gray C.A."/>
            <person name="Kwan J.C."/>
            <person name="Eustaquio A.S."/>
            <person name="Linington R.G."/>
        </authorList>
    </citation>
    <scope>NUCLEOTIDE SEQUENCE [LARGE SCALE GENOMIC DNA]</scope>
    <source>
        <strain evidence="2 3">RL17-338-BIF-B</strain>
    </source>
</reference>
<gene>
    <name evidence="2" type="ORF">N0A02_00300</name>
</gene>
<dbReference type="InterPro" id="IPR012674">
    <property type="entry name" value="Calycin"/>
</dbReference>
<protein>
    <submittedName>
        <fullName evidence="2">Adenylate cyclase</fullName>
    </submittedName>
</protein>
<dbReference type="RefSeq" id="WP_349540803.1">
    <property type="nucleotide sequence ID" value="NZ_JAOALG010000001.1"/>
</dbReference>
<evidence type="ECO:0000259" key="1">
    <source>
        <dbReference type="Pfam" id="PF22036"/>
    </source>
</evidence>
<keyword evidence="3" id="KW-1185">Reference proteome</keyword>
<evidence type="ECO:0000313" key="3">
    <source>
        <dbReference type="Proteomes" id="UP001469089"/>
    </source>
</evidence>
<dbReference type="EMBL" id="JAOALG010000001">
    <property type="protein sequence ID" value="MEQ5837884.1"/>
    <property type="molecule type" value="Genomic_DNA"/>
</dbReference>
<comment type="caution">
    <text evidence="2">The sequence shown here is derived from an EMBL/GenBank/DDBJ whole genome shotgun (WGS) entry which is preliminary data.</text>
</comment>
<organism evidence="2 3">
    <name type="scientific">Paraburkholderia acidicola</name>
    <dbReference type="NCBI Taxonomy" id="1912599"/>
    <lineage>
        <taxon>Bacteria</taxon>
        <taxon>Pseudomonadati</taxon>
        <taxon>Pseudomonadota</taxon>
        <taxon>Betaproteobacteria</taxon>
        <taxon>Burkholderiales</taxon>
        <taxon>Burkholderiaceae</taxon>
        <taxon>Paraburkholderia</taxon>
    </lineage>
</organism>